<dbReference type="GO" id="GO:0090374">
    <property type="term" value="P:oligopeptide export from mitochondrion"/>
    <property type="evidence" value="ECO:0007669"/>
    <property type="project" value="TreeGrafter"/>
</dbReference>
<evidence type="ECO:0000256" key="3">
    <source>
        <dbReference type="ARBA" id="ARBA00022448"/>
    </source>
</evidence>
<feature type="compositionally biased region" description="Polar residues" evidence="12">
    <location>
        <begin position="104"/>
        <end position="118"/>
    </location>
</feature>
<dbReference type="InterPro" id="IPR039421">
    <property type="entry name" value="Type_1_exporter"/>
</dbReference>
<evidence type="ECO:0000256" key="12">
    <source>
        <dbReference type="SAM" id="MobiDB-lite"/>
    </source>
</evidence>
<keyword evidence="8" id="KW-1278">Translocase</keyword>
<evidence type="ECO:0000256" key="4">
    <source>
        <dbReference type="ARBA" id="ARBA00022692"/>
    </source>
</evidence>
<dbReference type="GO" id="GO:0005743">
    <property type="term" value="C:mitochondrial inner membrane"/>
    <property type="evidence" value="ECO:0007669"/>
    <property type="project" value="TreeGrafter"/>
</dbReference>
<dbReference type="InterPro" id="IPR011527">
    <property type="entry name" value="ABC1_TM_dom"/>
</dbReference>
<evidence type="ECO:0000259" key="15">
    <source>
        <dbReference type="PROSITE" id="PS50929"/>
    </source>
</evidence>
<comment type="caution">
    <text evidence="16">The sequence shown here is derived from an EMBL/GenBank/DDBJ whole genome shotgun (WGS) entry which is preliminary data.</text>
</comment>
<sequence length="1474" mass="165625">MANKIINTNKNPNNFNQAIEFRSFEREEEPQHEEKNISGFFDSRRESLADSLSSANDTLTMDSIENSSKVPLLPPTVIPSLQPPQALHSRPAPTVASTGGVDENLNSNNPRQRRNTTVNSANGNYNYDNNARSTATLSHNSIHSSITLKDNNSFSSKDSDYFLPPNERPRKTSIYKPVHHANMNPTTTSIFHIFRFATTFDYLLIMLAMFFSLCNGLIIPLMTRLLGDLFNIFAEQSTGIITRGKFEEKIKEAVLKFVLLGLATFILSALMTSMWMWTGERQTKRMREIYFQSLLRMDLGYFEREEITSGGLLTDTDDIQNAISENLGLAIQYLTTAIGCMVLAFYKNYALTLVISTTVPFLLLALNYTSRKATPLIKEEREIFLKAGNILEYSLSAIKTVKSFNGEEKEEKRHLECLKEANIVSASLAWIFALRTGIMQFLLLSLFVQGFWYGANLVANKKLSPGDVLSIFYACLLGASALRSTLPLLTFMAKAKNAVHKVNELLTQVAILDIEALRGFKIPKCEGNIEFEQVSFAYPSRPDTYVLQNVSISIPAGQTTVILGQSGSGKSTIAQLIQKLYEVKDGVVKLDNREIRILNTQWLRQQIGVVSQEPVLFDGTIFQNVAYGKPDFMRVTLEQVIEACKLACIHDDIEKLADGYYTKLGDKGQSLSGGQRQRIAIARALIKDPAILILDEASSALDLISDHEVQKALDNCRRGRTTLVITHHLSHIKETDLLYIMDKGVLVERGLKKDLIKNEEGHFYKIAQKAEILHSKRASFDLHLNNNTLTIPSSKKEKVQYEERDLSTSAGLLQRSLSMATRIGWRQSFIENYTDMELLNQSASASVNKRNENRLSYFGILSYYDDDSEKPIDIMISNQTNLVPEDKIKMSIWQLAKSTMENKLLYVAGLLAAIVNGFVMPLFSYVMTKLLTTYTLSDKDQLQSQARDWAIVVLLLAIGNGLSAHYKYFLLERASEQWAVYLRHLGFGRILRQSQSFFDKADSASGKLTTILINDTDTAKNLVGHFMGNMVVVIISLFAGMIWGFIVGWELSLVGFGLAPIIWSITELQRKFLQKYESQRKKSLEDASNAFYQTISSIRVVYSLSIERIRLEEYKMALLVPYDIGLRKALVVGFFSGLIEAVGYFTKALTFWYGAHLVIQGTYDLNRMLTVWTLVIFCTTSASTILATIPYYEKSKQAGKTLCQIMSLPTPQTGGKKLDKVYGNITFKNIYFSYPERPNSLILKGLDFNITAGETIALVGKSGNGKSTIAALLQRFYAPNSGIIMLEYENLHEYDLNWLREQIGIVSQEPVLFDMTIAENIRYGKDAATQSEIEFVAKKVNLHDFIMGLSQGYDTLLGSNGSKLSGGQKQRIAIARILLRDSKILILDEATSALDKDNELEVLQALDQAKKGRTTLMITHRLDTARLYADKIAYMDQGKIAELGTHDELMKLRAGYWSLVTNEANVKSRKGKEV</sequence>
<dbReference type="EMBL" id="CAJVPS010000659">
    <property type="protein sequence ID" value="CAG8501578.1"/>
    <property type="molecule type" value="Genomic_DNA"/>
</dbReference>
<feature type="transmembrane region" description="Helical" evidence="13">
    <location>
        <begin position="253"/>
        <end position="277"/>
    </location>
</feature>
<keyword evidence="7" id="KW-0067">ATP-binding</keyword>
<keyword evidence="3" id="KW-0813">Transport</keyword>
<dbReference type="InterPro" id="IPR017871">
    <property type="entry name" value="ABC_transporter-like_CS"/>
</dbReference>
<reference evidence="16" key="1">
    <citation type="submission" date="2021-06" db="EMBL/GenBank/DDBJ databases">
        <authorList>
            <person name="Kallberg Y."/>
            <person name="Tangrot J."/>
            <person name="Rosling A."/>
        </authorList>
    </citation>
    <scope>NUCLEOTIDE SEQUENCE</scope>
    <source>
        <strain evidence="16">FL130A</strain>
    </source>
</reference>
<dbReference type="CDD" id="cd18578">
    <property type="entry name" value="ABC_6TM_Pgp_ABCB1_D2_like"/>
    <property type="match status" value="1"/>
</dbReference>
<dbReference type="Pfam" id="PF00005">
    <property type="entry name" value="ABC_tran"/>
    <property type="match status" value="2"/>
</dbReference>
<feature type="transmembrane region" description="Helical" evidence="13">
    <location>
        <begin position="351"/>
        <end position="369"/>
    </location>
</feature>
<evidence type="ECO:0000256" key="2">
    <source>
        <dbReference type="ARBA" id="ARBA00007577"/>
    </source>
</evidence>
<evidence type="ECO:0000256" key="11">
    <source>
        <dbReference type="ARBA" id="ARBA00023180"/>
    </source>
</evidence>
<keyword evidence="9 13" id="KW-1133">Transmembrane helix</keyword>
<evidence type="ECO:0000256" key="5">
    <source>
        <dbReference type="ARBA" id="ARBA00022737"/>
    </source>
</evidence>
<evidence type="ECO:0000256" key="6">
    <source>
        <dbReference type="ARBA" id="ARBA00022741"/>
    </source>
</evidence>
<dbReference type="FunFam" id="3.40.50.300:FF:000479">
    <property type="entry name" value="Multidrug resistance protein 1A"/>
    <property type="match status" value="2"/>
</dbReference>
<evidence type="ECO:0000256" key="8">
    <source>
        <dbReference type="ARBA" id="ARBA00022967"/>
    </source>
</evidence>
<evidence type="ECO:0000313" key="17">
    <source>
        <dbReference type="Proteomes" id="UP000789508"/>
    </source>
</evidence>
<evidence type="ECO:0000256" key="1">
    <source>
        <dbReference type="ARBA" id="ARBA00004141"/>
    </source>
</evidence>
<proteinExistence type="inferred from homology"/>
<dbReference type="Pfam" id="PF00664">
    <property type="entry name" value="ABC_membrane"/>
    <property type="match status" value="2"/>
</dbReference>
<evidence type="ECO:0000313" key="16">
    <source>
        <dbReference type="EMBL" id="CAG8501578.1"/>
    </source>
</evidence>
<feature type="transmembrane region" description="Helical" evidence="13">
    <location>
        <begin position="1129"/>
        <end position="1149"/>
    </location>
</feature>
<dbReference type="SUPFAM" id="SSF52540">
    <property type="entry name" value="P-loop containing nucleoside triphosphate hydrolases"/>
    <property type="match status" value="2"/>
</dbReference>
<dbReference type="PROSITE" id="PS50929">
    <property type="entry name" value="ABC_TM1F"/>
    <property type="match status" value="2"/>
</dbReference>
<accession>A0A9N8ZNH4</accession>
<feature type="domain" description="ABC transporter" evidence="14">
    <location>
        <begin position="529"/>
        <end position="768"/>
    </location>
</feature>
<evidence type="ECO:0000259" key="14">
    <source>
        <dbReference type="PROSITE" id="PS50893"/>
    </source>
</evidence>
<evidence type="ECO:0000256" key="13">
    <source>
        <dbReference type="SAM" id="Phobius"/>
    </source>
</evidence>
<dbReference type="GO" id="GO:0015421">
    <property type="term" value="F:ABC-type oligopeptide transporter activity"/>
    <property type="evidence" value="ECO:0007669"/>
    <property type="project" value="TreeGrafter"/>
</dbReference>
<dbReference type="Gene3D" id="3.40.50.300">
    <property type="entry name" value="P-loop containing nucleotide triphosphate hydrolases"/>
    <property type="match status" value="2"/>
</dbReference>
<dbReference type="SMART" id="SM00382">
    <property type="entry name" value="AAA"/>
    <property type="match status" value="2"/>
</dbReference>
<gene>
    <name evidence="16" type="ORF">ALEPTO_LOCUS3511</name>
</gene>
<comment type="subcellular location">
    <subcellularLocation>
        <location evidence="1">Membrane</location>
        <topology evidence="1">Multi-pass membrane protein</topology>
    </subcellularLocation>
</comment>
<feature type="domain" description="ABC transmembrane type-1" evidence="15">
    <location>
        <begin position="207"/>
        <end position="494"/>
    </location>
</feature>
<dbReference type="SUPFAM" id="SSF90123">
    <property type="entry name" value="ABC transporter transmembrane region"/>
    <property type="match status" value="2"/>
</dbReference>
<feature type="region of interest" description="Disordered" evidence="12">
    <location>
        <begin position="75"/>
        <end position="132"/>
    </location>
</feature>
<dbReference type="PROSITE" id="PS00211">
    <property type="entry name" value="ABC_TRANSPORTER_1"/>
    <property type="match status" value="2"/>
</dbReference>
<feature type="transmembrane region" description="Helical" evidence="13">
    <location>
        <begin position="202"/>
        <end position="222"/>
    </location>
</feature>
<feature type="domain" description="ABC transmembrane type-1" evidence="15">
    <location>
        <begin position="907"/>
        <end position="1194"/>
    </location>
</feature>
<dbReference type="OrthoDB" id="6500128at2759"/>
<feature type="transmembrane region" description="Helical" evidence="13">
    <location>
        <begin position="327"/>
        <end position="345"/>
    </location>
</feature>
<dbReference type="PANTHER" id="PTHR43394">
    <property type="entry name" value="ATP-DEPENDENT PERMEASE MDL1, MITOCHONDRIAL"/>
    <property type="match status" value="1"/>
</dbReference>
<keyword evidence="4 13" id="KW-0812">Transmembrane</keyword>
<evidence type="ECO:0000256" key="10">
    <source>
        <dbReference type="ARBA" id="ARBA00023136"/>
    </source>
</evidence>
<protein>
    <submittedName>
        <fullName evidence="16">8174_t:CDS:1</fullName>
    </submittedName>
</protein>
<feature type="transmembrane region" description="Helical" evidence="13">
    <location>
        <begin position="428"/>
        <end position="451"/>
    </location>
</feature>
<comment type="similarity">
    <text evidence="2">Belongs to the ABC transporter superfamily. ABCB family. Multidrug resistance exporter (TC 3.A.1.201) subfamily.</text>
</comment>
<feature type="domain" description="ABC transporter" evidence="14">
    <location>
        <begin position="1225"/>
        <end position="1462"/>
    </location>
</feature>
<dbReference type="Proteomes" id="UP000789508">
    <property type="component" value="Unassembled WGS sequence"/>
</dbReference>
<dbReference type="InterPro" id="IPR003439">
    <property type="entry name" value="ABC_transporter-like_ATP-bd"/>
</dbReference>
<keyword evidence="5" id="KW-0677">Repeat</keyword>
<keyword evidence="10 13" id="KW-0472">Membrane</keyword>
<organism evidence="16 17">
    <name type="scientific">Ambispora leptoticha</name>
    <dbReference type="NCBI Taxonomy" id="144679"/>
    <lineage>
        <taxon>Eukaryota</taxon>
        <taxon>Fungi</taxon>
        <taxon>Fungi incertae sedis</taxon>
        <taxon>Mucoromycota</taxon>
        <taxon>Glomeromycotina</taxon>
        <taxon>Glomeromycetes</taxon>
        <taxon>Archaeosporales</taxon>
        <taxon>Ambisporaceae</taxon>
        <taxon>Ambispora</taxon>
    </lineage>
</organism>
<dbReference type="Gene3D" id="1.20.1560.10">
    <property type="entry name" value="ABC transporter type 1, transmembrane domain"/>
    <property type="match status" value="1"/>
</dbReference>
<feature type="transmembrane region" description="Helical" evidence="13">
    <location>
        <begin position="471"/>
        <end position="491"/>
    </location>
</feature>
<dbReference type="CDD" id="cd18577">
    <property type="entry name" value="ABC_6TM_Pgp_ABCB1_D1_like"/>
    <property type="match status" value="1"/>
</dbReference>
<dbReference type="GO" id="GO:0016887">
    <property type="term" value="F:ATP hydrolysis activity"/>
    <property type="evidence" value="ECO:0007669"/>
    <property type="project" value="InterPro"/>
</dbReference>
<feature type="compositionally biased region" description="Low complexity" evidence="12">
    <location>
        <begin position="119"/>
        <end position="131"/>
    </location>
</feature>
<keyword evidence="17" id="KW-1185">Reference proteome</keyword>
<dbReference type="PANTHER" id="PTHR43394:SF27">
    <property type="entry name" value="ATP-DEPENDENT TRANSLOCASE ABCB1-LIKE"/>
    <property type="match status" value="1"/>
</dbReference>
<dbReference type="InterPro" id="IPR003593">
    <property type="entry name" value="AAA+_ATPase"/>
</dbReference>
<dbReference type="GO" id="GO:0005524">
    <property type="term" value="F:ATP binding"/>
    <property type="evidence" value="ECO:0007669"/>
    <property type="project" value="UniProtKB-KW"/>
</dbReference>
<dbReference type="CDD" id="cd03249">
    <property type="entry name" value="ABC_MTABC3_MDL1_MDL2"/>
    <property type="match status" value="1"/>
</dbReference>
<dbReference type="InterPro" id="IPR036640">
    <property type="entry name" value="ABC1_TM_sf"/>
</dbReference>
<feature type="transmembrane region" description="Helical" evidence="13">
    <location>
        <begin position="1052"/>
        <end position="1073"/>
    </location>
</feature>
<feature type="transmembrane region" description="Helical" evidence="13">
    <location>
        <begin position="1026"/>
        <end position="1046"/>
    </location>
</feature>
<feature type="transmembrane region" description="Helical" evidence="13">
    <location>
        <begin position="946"/>
        <end position="966"/>
    </location>
</feature>
<keyword evidence="11" id="KW-0325">Glycoprotein</keyword>
<name>A0A9N8ZNH4_9GLOM</name>
<feature type="transmembrane region" description="Helical" evidence="13">
    <location>
        <begin position="904"/>
        <end position="926"/>
    </location>
</feature>
<dbReference type="PROSITE" id="PS50893">
    <property type="entry name" value="ABC_TRANSPORTER_2"/>
    <property type="match status" value="2"/>
</dbReference>
<keyword evidence="6" id="KW-0547">Nucleotide-binding</keyword>
<dbReference type="InterPro" id="IPR027417">
    <property type="entry name" value="P-loop_NTPase"/>
</dbReference>
<feature type="transmembrane region" description="Helical" evidence="13">
    <location>
        <begin position="1169"/>
        <end position="1192"/>
    </location>
</feature>
<evidence type="ECO:0000256" key="9">
    <source>
        <dbReference type="ARBA" id="ARBA00022989"/>
    </source>
</evidence>
<evidence type="ECO:0000256" key="7">
    <source>
        <dbReference type="ARBA" id="ARBA00022840"/>
    </source>
</evidence>